<keyword evidence="5" id="KW-1185">Reference proteome</keyword>
<gene>
    <name evidence="4" type="ordered locus">Exig_0285</name>
</gene>
<dbReference type="EMBL" id="CP001022">
    <property type="protein sequence ID" value="ACB59771.1"/>
    <property type="molecule type" value="Genomic_DNA"/>
</dbReference>
<dbReference type="PANTHER" id="PTHR42709">
    <property type="entry name" value="ALKALINE PHOSPHATASE LIKE PROTEIN"/>
    <property type="match status" value="1"/>
</dbReference>
<keyword evidence="2" id="KW-1133">Transmembrane helix</keyword>
<feature type="transmembrane region" description="Helical" evidence="2">
    <location>
        <begin position="121"/>
        <end position="141"/>
    </location>
</feature>
<dbReference type="HOGENOM" id="CLU_1388405_0_0_9"/>
<dbReference type="Pfam" id="PF09335">
    <property type="entry name" value="VTT_dom"/>
    <property type="match status" value="1"/>
</dbReference>
<accession>B1YHY7</accession>
<evidence type="ECO:0000256" key="1">
    <source>
        <dbReference type="ARBA" id="ARBA00010792"/>
    </source>
</evidence>
<protein>
    <submittedName>
        <fullName evidence="4">Membrane-associated protein-like protein</fullName>
    </submittedName>
</protein>
<evidence type="ECO:0000313" key="4">
    <source>
        <dbReference type="EMBL" id="ACB59771.1"/>
    </source>
</evidence>
<dbReference type="InterPro" id="IPR051311">
    <property type="entry name" value="DedA_domain"/>
</dbReference>
<dbReference type="KEGG" id="esi:Exig_0285"/>
<evidence type="ECO:0000256" key="2">
    <source>
        <dbReference type="SAM" id="Phobius"/>
    </source>
</evidence>
<dbReference type="RefSeq" id="WP_012369196.1">
    <property type="nucleotide sequence ID" value="NC_010556.1"/>
</dbReference>
<reference evidence="4 5" key="1">
    <citation type="journal article" date="2006" name="Extremophiles">
        <title>Characterization of Exiguobacterium isolates from the Siberian permafrost. Description of Exiguobacterium sibiricum sp. nov.</title>
        <authorList>
            <person name="Rodrigues D.F."/>
            <person name="Goris J."/>
            <person name="Vishnivetskaya T."/>
            <person name="Gilichinsky D."/>
            <person name="Thomashow M.F."/>
            <person name="Tiedje J.M."/>
        </authorList>
    </citation>
    <scope>NUCLEOTIDE SEQUENCE [LARGE SCALE GENOMIC DNA]</scope>
    <source>
        <strain evidence="5">DSM 17290 / CIP 109462 / JCM 13490 / 255-15</strain>
    </source>
</reference>
<organism evidence="4 5">
    <name type="scientific">Exiguobacterium sibiricum (strain DSM 17290 / CCUG 55495 / CIP 109462 / JCM 13490 / 255-15)</name>
    <dbReference type="NCBI Taxonomy" id="262543"/>
    <lineage>
        <taxon>Bacteria</taxon>
        <taxon>Bacillati</taxon>
        <taxon>Bacillota</taxon>
        <taxon>Bacilli</taxon>
        <taxon>Bacillales</taxon>
        <taxon>Bacillales Family XII. Incertae Sedis</taxon>
        <taxon>Exiguobacterium</taxon>
    </lineage>
</organism>
<evidence type="ECO:0000259" key="3">
    <source>
        <dbReference type="Pfam" id="PF09335"/>
    </source>
</evidence>
<evidence type="ECO:0000313" key="5">
    <source>
        <dbReference type="Proteomes" id="UP000001681"/>
    </source>
</evidence>
<dbReference type="eggNOG" id="COG0586">
    <property type="taxonomic scope" value="Bacteria"/>
</dbReference>
<feature type="transmembrane region" description="Helical" evidence="2">
    <location>
        <begin position="161"/>
        <end position="179"/>
    </location>
</feature>
<reference evidence="4 5" key="2">
    <citation type="journal article" date="2008" name="BMC Genomics">
        <title>Architecture of thermal adaptation in an Exiguobacterium sibiricum strain isolated from 3 million year old permafrost: a genome and transcriptome approach.</title>
        <authorList>
            <person name="Rodrigues D.F."/>
            <person name="Ivanova N."/>
            <person name="He Z."/>
            <person name="Huebner M."/>
            <person name="Zhou J."/>
            <person name="Tiedje J.M."/>
        </authorList>
    </citation>
    <scope>NUCLEOTIDE SEQUENCE [LARGE SCALE GENOMIC DNA]</scope>
    <source>
        <strain evidence="5">DSM 17290 / CIP 109462 / JCM 13490 / 255-15</strain>
    </source>
</reference>
<feature type="domain" description="VTT" evidence="3">
    <location>
        <begin position="32"/>
        <end position="140"/>
    </location>
</feature>
<dbReference type="InterPro" id="IPR032816">
    <property type="entry name" value="VTT_dom"/>
</dbReference>
<proteinExistence type="inferred from homology"/>
<dbReference type="Proteomes" id="UP000001681">
    <property type="component" value="Chromosome"/>
</dbReference>
<feature type="transmembrane region" description="Helical" evidence="2">
    <location>
        <begin position="40"/>
        <end position="59"/>
    </location>
</feature>
<comment type="similarity">
    <text evidence="1">Belongs to the DedA family.</text>
</comment>
<keyword evidence="2" id="KW-0812">Transmembrane</keyword>
<keyword evidence="2" id="KW-0472">Membrane</keyword>
<reference evidence="5" key="3">
    <citation type="submission" date="2008-04" db="EMBL/GenBank/DDBJ databases">
        <title>Complete sequence of chromosome of Exiguobacterium sibiricum 255-15.</title>
        <authorList>
            <consortium name="US DOE Joint Genome Institute"/>
            <person name="Copeland A."/>
            <person name="Lucas S."/>
            <person name="Lapidus A."/>
            <person name="Glavina del Rio T."/>
            <person name="Dalin E."/>
            <person name="Tice H."/>
            <person name="Bruce D."/>
            <person name="Goodwin L."/>
            <person name="Pitluck S."/>
            <person name="Kiss H."/>
            <person name="Chertkov O."/>
            <person name="Monk C."/>
            <person name="Brettin T."/>
            <person name="Detter J.C."/>
            <person name="Han C."/>
            <person name="Kuske C.R."/>
            <person name="Schmutz J."/>
            <person name="Larimer F."/>
            <person name="Land M."/>
            <person name="Hauser L."/>
            <person name="Kyrpides N."/>
            <person name="Mikhailova N."/>
            <person name="Vishnivetskaya T."/>
            <person name="Rodrigues D.F."/>
            <person name="Gilichinsky D."/>
            <person name="Tiedje J."/>
            <person name="Richardson P."/>
        </authorList>
    </citation>
    <scope>NUCLEOTIDE SEQUENCE [LARGE SCALE GENOMIC DNA]</scope>
    <source>
        <strain evidence="5">DSM 17290 / CIP 109462 / JCM 13490 / 255-15</strain>
    </source>
</reference>
<feature type="transmembrane region" description="Helical" evidence="2">
    <location>
        <begin position="6"/>
        <end position="28"/>
    </location>
</feature>
<sequence>MVDVMALVRLAGGIMFTPLSDDVLMMGYAALRIREGMHPVLIWLAAWPVFFIAFAWFYLLARFFREIPLVKRLMKSKFLEQAESILERRGLWAIGLSFFLPGVRHPIHYVAGLLGYPLSRYLAMTFVAAGLYTGLWTFLIVRIGQTVTWSELGMWLSEHPSMVLLIIAALLTIIISGVVHAKRRNRLKKEEEFVTE</sequence>
<dbReference type="AlphaFoldDB" id="B1YHY7"/>
<name>B1YHY7_EXIS2</name>